<evidence type="ECO:0000313" key="4">
    <source>
        <dbReference type="Proteomes" id="UP000306740"/>
    </source>
</evidence>
<dbReference type="OrthoDB" id="5191158at2"/>
<dbReference type="Proteomes" id="UP000306740">
    <property type="component" value="Unassembled WGS sequence"/>
</dbReference>
<evidence type="ECO:0000256" key="1">
    <source>
        <dbReference type="SAM" id="MobiDB-lite"/>
    </source>
</evidence>
<feature type="region of interest" description="Disordered" evidence="1">
    <location>
        <begin position="244"/>
        <end position="266"/>
    </location>
</feature>
<accession>A0A5C4MKT1</accession>
<dbReference type="EMBL" id="VDFR01000057">
    <property type="protein sequence ID" value="TNC46409.1"/>
    <property type="molecule type" value="Genomic_DNA"/>
</dbReference>
<proteinExistence type="predicted"/>
<organism evidence="2 4">
    <name type="scientific">Mumia zhuanghuii</name>
    <dbReference type="NCBI Taxonomy" id="2585211"/>
    <lineage>
        <taxon>Bacteria</taxon>
        <taxon>Bacillati</taxon>
        <taxon>Actinomycetota</taxon>
        <taxon>Actinomycetes</taxon>
        <taxon>Propionibacteriales</taxon>
        <taxon>Nocardioidaceae</taxon>
        <taxon>Mumia</taxon>
    </lineage>
</organism>
<dbReference type="EMBL" id="VDFR01000098">
    <property type="protein sequence ID" value="TNC42298.1"/>
    <property type="molecule type" value="Genomic_DNA"/>
</dbReference>
<protein>
    <submittedName>
        <fullName evidence="2">Uncharacterized protein</fullName>
    </submittedName>
</protein>
<evidence type="ECO:0000313" key="2">
    <source>
        <dbReference type="EMBL" id="TNC42298.1"/>
    </source>
</evidence>
<evidence type="ECO:0000313" key="3">
    <source>
        <dbReference type="EMBL" id="TNC46409.1"/>
    </source>
</evidence>
<feature type="compositionally biased region" description="Basic and acidic residues" evidence="1">
    <location>
        <begin position="244"/>
        <end position="255"/>
    </location>
</feature>
<comment type="caution">
    <text evidence="2">The sequence shown here is derived from an EMBL/GenBank/DDBJ whole genome shotgun (WGS) entry which is preliminary data.</text>
</comment>
<name>A0A5C4MKT1_9ACTN</name>
<dbReference type="AlphaFoldDB" id="A0A5C4MKT1"/>
<sequence length="266" mass="29417">MLVGPEPGGLYRRWLENAARRGVSPSTMVDVARTHDIDPEDFRVLNGLEEVRDGDQSYFLLPTTITSDQARAAVLMTYILNAGSDYGHEPGVGHDFPPTPFSSAEIQRIIDRQKANSWSYDDDVEFVNGNGGRLATTPNGMLMGLGGNWLQDRFSFSGGTAWGDTFMFNIDGPEGDAAADQLRKIIVSGNSWGENDSGPVEGSLDLDRLLHHEERHSQQWAEMGHLPFLDRYLGEGIVEWVRDNTPLEDKPHPFEEDAGLGDGGYH</sequence>
<reference evidence="2 4" key="1">
    <citation type="submission" date="2019-05" db="EMBL/GenBank/DDBJ databases">
        <title>Mumia sp. nov., isolated from the intestinal contents of plateau pika (Ochotona curzoniae) in the Qinghai-Tibet plateau of China.</title>
        <authorList>
            <person name="Tian Z."/>
        </authorList>
    </citation>
    <scope>NUCLEOTIDE SEQUENCE [LARGE SCALE GENOMIC DNA]</scope>
    <source>
        <strain evidence="4">527</strain>
        <strain evidence="2">Z527</strain>
    </source>
</reference>
<gene>
    <name evidence="3" type="ORF">FHE65_12970</name>
    <name evidence="2" type="ORF">FHE65_21575</name>
</gene>